<feature type="transmembrane region" description="Helical" evidence="1">
    <location>
        <begin position="128"/>
        <end position="149"/>
    </location>
</feature>
<organism evidence="2 3">
    <name type="scientific">Monosporascus ibericus</name>
    <dbReference type="NCBI Taxonomy" id="155417"/>
    <lineage>
        <taxon>Eukaryota</taxon>
        <taxon>Fungi</taxon>
        <taxon>Dikarya</taxon>
        <taxon>Ascomycota</taxon>
        <taxon>Pezizomycotina</taxon>
        <taxon>Sordariomycetes</taxon>
        <taxon>Xylariomycetidae</taxon>
        <taxon>Xylariales</taxon>
        <taxon>Xylariales incertae sedis</taxon>
        <taxon>Monosporascus</taxon>
    </lineage>
</organism>
<dbReference type="Proteomes" id="UP000293360">
    <property type="component" value="Unassembled WGS sequence"/>
</dbReference>
<keyword evidence="3" id="KW-1185">Reference proteome</keyword>
<dbReference type="AlphaFoldDB" id="A0A4Q4TBX8"/>
<keyword evidence="1" id="KW-0472">Membrane</keyword>
<keyword evidence="1" id="KW-0812">Transmembrane</keyword>
<sequence>MSVREDPHNRGPVAVMVQQKPLHGDGDLFGEKEFLDDVAASVAAIESELEAQDPSEGTFTQCTQGFGIDVPCRTDIVFLMLSLSSSHPTYDLSNARTILARPYIINTIYLLERMGTQLRHIFFTDVRLLHLSYLIPTTVAGIFTVPFLARSVGDG</sequence>
<comment type="caution">
    <text evidence="2">The sequence shown here is derived from an EMBL/GenBank/DDBJ whole genome shotgun (WGS) entry which is preliminary data.</text>
</comment>
<dbReference type="EMBL" id="QJNU01000225">
    <property type="protein sequence ID" value="RYP04135.1"/>
    <property type="molecule type" value="Genomic_DNA"/>
</dbReference>
<evidence type="ECO:0000256" key="1">
    <source>
        <dbReference type="SAM" id="Phobius"/>
    </source>
</evidence>
<evidence type="ECO:0000313" key="2">
    <source>
        <dbReference type="EMBL" id="RYP04135.1"/>
    </source>
</evidence>
<evidence type="ECO:0000313" key="3">
    <source>
        <dbReference type="Proteomes" id="UP000293360"/>
    </source>
</evidence>
<gene>
    <name evidence="2" type="ORF">DL764_004634</name>
</gene>
<reference evidence="2 3" key="1">
    <citation type="submission" date="2018-06" db="EMBL/GenBank/DDBJ databases">
        <title>Complete Genomes of Monosporascus.</title>
        <authorList>
            <person name="Robinson A.J."/>
            <person name="Natvig D.O."/>
        </authorList>
    </citation>
    <scope>NUCLEOTIDE SEQUENCE [LARGE SCALE GENOMIC DNA]</scope>
    <source>
        <strain evidence="2 3">CBS 110550</strain>
    </source>
</reference>
<accession>A0A4Q4TBX8</accession>
<proteinExistence type="predicted"/>
<name>A0A4Q4TBX8_9PEZI</name>
<keyword evidence="1" id="KW-1133">Transmembrane helix</keyword>
<protein>
    <submittedName>
        <fullName evidence="2">Uncharacterized protein</fullName>
    </submittedName>
</protein>